<dbReference type="PANTHER" id="PTHR40265:SF1">
    <property type="entry name" value="GLYOXALASE-LIKE DOMAIN-CONTAINING PROTEIN"/>
    <property type="match status" value="1"/>
</dbReference>
<evidence type="ECO:0000313" key="3">
    <source>
        <dbReference type="Proteomes" id="UP001283341"/>
    </source>
</evidence>
<reference evidence="2" key="1">
    <citation type="journal article" date="2023" name="Mol. Phylogenet. Evol.">
        <title>Genome-scale phylogeny and comparative genomics of the fungal order Sordariales.</title>
        <authorList>
            <person name="Hensen N."/>
            <person name="Bonometti L."/>
            <person name="Westerberg I."/>
            <person name="Brannstrom I.O."/>
            <person name="Guillou S."/>
            <person name="Cros-Aarteil S."/>
            <person name="Calhoun S."/>
            <person name="Haridas S."/>
            <person name="Kuo A."/>
            <person name="Mondo S."/>
            <person name="Pangilinan J."/>
            <person name="Riley R."/>
            <person name="LaButti K."/>
            <person name="Andreopoulos B."/>
            <person name="Lipzen A."/>
            <person name="Chen C."/>
            <person name="Yan M."/>
            <person name="Daum C."/>
            <person name="Ng V."/>
            <person name="Clum A."/>
            <person name="Steindorff A."/>
            <person name="Ohm R.A."/>
            <person name="Martin F."/>
            <person name="Silar P."/>
            <person name="Natvig D.O."/>
            <person name="Lalanne C."/>
            <person name="Gautier V."/>
            <person name="Ament-Velasquez S.L."/>
            <person name="Kruys A."/>
            <person name="Hutchinson M.I."/>
            <person name="Powell A.J."/>
            <person name="Barry K."/>
            <person name="Miller A.N."/>
            <person name="Grigoriev I.V."/>
            <person name="Debuchy R."/>
            <person name="Gladieux P."/>
            <person name="Hiltunen Thoren M."/>
            <person name="Johannesson H."/>
        </authorList>
    </citation>
    <scope>NUCLEOTIDE SEQUENCE</scope>
    <source>
        <strain evidence="2">CBS 118394</strain>
    </source>
</reference>
<accession>A0AAE0IDN1</accession>
<keyword evidence="3" id="KW-1185">Reference proteome</keyword>
<dbReference type="PANTHER" id="PTHR40265">
    <property type="entry name" value="BLL2707 PROTEIN"/>
    <property type="match status" value="1"/>
</dbReference>
<organism evidence="2 3">
    <name type="scientific">Apodospora peruviana</name>
    <dbReference type="NCBI Taxonomy" id="516989"/>
    <lineage>
        <taxon>Eukaryota</taxon>
        <taxon>Fungi</taxon>
        <taxon>Dikarya</taxon>
        <taxon>Ascomycota</taxon>
        <taxon>Pezizomycotina</taxon>
        <taxon>Sordariomycetes</taxon>
        <taxon>Sordariomycetidae</taxon>
        <taxon>Sordariales</taxon>
        <taxon>Lasiosphaeriaceae</taxon>
        <taxon>Apodospora</taxon>
    </lineage>
</organism>
<protein>
    <submittedName>
        <fullName evidence="2">Glyoxalase-like domain-containing protein</fullName>
    </submittedName>
</protein>
<comment type="caution">
    <text evidence="2">The sequence shown here is derived from an EMBL/GenBank/DDBJ whole genome shotgun (WGS) entry which is preliminary data.</text>
</comment>
<dbReference type="Proteomes" id="UP001283341">
    <property type="component" value="Unassembled WGS sequence"/>
</dbReference>
<dbReference type="EMBL" id="JAUEDM010000003">
    <property type="protein sequence ID" value="KAK3322827.1"/>
    <property type="molecule type" value="Genomic_DNA"/>
</dbReference>
<dbReference type="InterPro" id="IPR029068">
    <property type="entry name" value="Glyas_Bleomycin-R_OHBP_Dase"/>
</dbReference>
<evidence type="ECO:0000259" key="1">
    <source>
        <dbReference type="Pfam" id="PF13468"/>
    </source>
</evidence>
<gene>
    <name evidence="2" type="ORF">B0H66DRAFT_555316</name>
</gene>
<proteinExistence type="predicted"/>
<dbReference type="Gene3D" id="3.10.180.10">
    <property type="entry name" value="2,3-Dihydroxybiphenyl 1,2-Dioxygenase, domain 1"/>
    <property type="match status" value="1"/>
</dbReference>
<dbReference type="Pfam" id="PF13468">
    <property type="entry name" value="Glyoxalase_3"/>
    <property type="match status" value="1"/>
</dbReference>
<dbReference type="InterPro" id="IPR025870">
    <property type="entry name" value="Glyoxalase-like_dom"/>
</dbReference>
<evidence type="ECO:0000313" key="2">
    <source>
        <dbReference type="EMBL" id="KAK3322827.1"/>
    </source>
</evidence>
<dbReference type="AlphaFoldDB" id="A0AAE0IDN1"/>
<name>A0AAE0IDN1_9PEZI</name>
<reference evidence="2" key="2">
    <citation type="submission" date="2023-06" db="EMBL/GenBank/DDBJ databases">
        <authorList>
            <consortium name="Lawrence Berkeley National Laboratory"/>
            <person name="Haridas S."/>
            <person name="Hensen N."/>
            <person name="Bonometti L."/>
            <person name="Westerberg I."/>
            <person name="Brannstrom I.O."/>
            <person name="Guillou S."/>
            <person name="Cros-Aarteil S."/>
            <person name="Calhoun S."/>
            <person name="Kuo A."/>
            <person name="Mondo S."/>
            <person name="Pangilinan J."/>
            <person name="Riley R."/>
            <person name="Labutti K."/>
            <person name="Andreopoulos B."/>
            <person name="Lipzen A."/>
            <person name="Chen C."/>
            <person name="Yanf M."/>
            <person name="Daum C."/>
            <person name="Ng V."/>
            <person name="Clum A."/>
            <person name="Steindorff A."/>
            <person name="Ohm R."/>
            <person name="Martin F."/>
            <person name="Silar P."/>
            <person name="Natvig D."/>
            <person name="Lalanne C."/>
            <person name="Gautier V."/>
            <person name="Ament-Velasquez S.L."/>
            <person name="Kruys A."/>
            <person name="Hutchinson M.I."/>
            <person name="Powell A.J."/>
            <person name="Barry K."/>
            <person name="Miller A.N."/>
            <person name="Grigoriev I.V."/>
            <person name="Debuchy R."/>
            <person name="Gladieux P."/>
            <person name="Thoren M.H."/>
            <person name="Johannesson H."/>
        </authorList>
    </citation>
    <scope>NUCLEOTIDE SEQUENCE</scope>
    <source>
        <strain evidence="2">CBS 118394</strain>
    </source>
</reference>
<sequence length="323" mass="35865">MAIITLDHIVILVSPQVLDDLPTWLTSAFTITDGGTHSNGITKNKLIFFQDGVYIELIAFVEGTSPPDRASTRWGQRTEGQVVDFALTLLPPEQLVGDFNPENVFRTEIQTRVREAQNEFEYADPAAGGRTTPDGTELRWAVAVPRRVTGESVEGELPFWCLDRTPRDLRVPFKRNRGATEHKCEAVGVCTLELFVKGEEDILKVRAVYETFLRKRPWIYGSALGWKGFSHQKDELFSKGSWDVEVPERVIGNEVATRLILRGWGQDPLGKNGASSKQVEAESSSGDERPVRISIALFTNGPSRVVSGEVASGRVLEIKLISV</sequence>
<feature type="domain" description="Glyoxalase-like" evidence="1">
    <location>
        <begin position="6"/>
        <end position="200"/>
    </location>
</feature>